<dbReference type="GO" id="GO:0000166">
    <property type="term" value="F:nucleotide binding"/>
    <property type="evidence" value="ECO:0007669"/>
    <property type="project" value="InterPro"/>
</dbReference>
<keyword evidence="1" id="KW-0472">Membrane</keyword>
<dbReference type="InterPro" id="IPR036412">
    <property type="entry name" value="HAD-like_sf"/>
</dbReference>
<dbReference type="SUPFAM" id="SSF56784">
    <property type="entry name" value="HAD-like"/>
    <property type="match status" value="1"/>
</dbReference>
<dbReference type="PANTHER" id="PTHR13219:SF6">
    <property type="entry name" value="TRANSMEMBRANE PROTEIN 94"/>
    <property type="match status" value="1"/>
</dbReference>
<dbReference type="Gene3D" id="3.40.1110.10">
    <property type="entry name" value="Calcium-transporting ATPase, cytoplasmic domain N"/>
    <property type="match status" value="1"/>
</dbReference>
<protein>
    <submittedName>
        <fullName evidence="1">Transmembrane protein 94 (Trinotate prediction)</fullName>
    </submittedName>
</protein>
<dbReference type="InterPro" id="IPR039720">
    <property type="entry name" value="TMEM94"/>
</dbReference>
<dbReference type="InterPro" id="IPR023299">
    <property type="entry name" value="ATPase_P-typ_cyto_dom_N"/>
</dbReference>
<keyword evidence="1" id="KW-0812">Transmembrane</keyword>
<dbReference type="PANTHER" id="PTHR13219">
    <property type="entry name" value="TRANSMEMBRANE PROTEIN 94"/>
    <property type="match status" value="1"/>
</dbReference>
<name>A0A6G3MFM6_HENSL</name>
<accession>A0A6G3MFM6</accession>
<dbReference type="AlphaFoldDB" id="A0A6G3MFM6"/>
<sequence>MKKASYIQANVVKNTRGECLLFSSGSSDYILDLCSHYWNGEDIVKISKKERGFLKHEISNLSHEGRAISFSSKHLFEFDKKDAELNFSYIKYTIRAEDCTKEKYDLNILNSISVTPLVNGLKASDIETSIFETNNQIYYGTILFSDNVINDCVDFIELLYTIGIRFIFFSSENQLSTRCFAKKLGIDCDWNTYISLKPQEVTATKSRR</sequence>
<proteinExistence type="predicted"/>
<evidence type="ECO:0000313" key="1">
    <source>
        <dbReference type="EMBL" id="NDJ92771.1"/>
    </source>
</evidence>
<dbReference type="EMBL" id="GHBP01001516">
    <property type="protein sequence ID" value="NDJ92771.1"/>
    <property type="molecule type" value="Transcribed_RNA"/>
</dbReference>
<organism evidence="1">
    <name type="scientific">Henneguya salminicola</name>
    <name type="common">Myxosporean</name>
    <dbReference type="NCBI Taxonomy" id="69463"/>
    <lineage>
        <taxon>Eukaryota</taxon>
        <taxon>Metazoa</taxon>
        <taxon>Cnidaria</taxon>
        <taxon>Myxozoa</taxon>
        <taxon>Myxosporea</taxon>
        <taxon>Bivalvulida</taxon>
        <taxon>Platysporina</taxon>
        <taxon>Myxobolidae</taxon>
        <taxon>Henneguya</taxon>
    </lineage>
</organism>
<dbReference type="SUPFAM" id="SSF81660">
    <property type="entry name" value="Metal cation-transporting ATPase, ATP-binding domain N"/>
    <property type="match status" value="1"/>
</dbReference>
<reference evidence="1" key="1">
    <citation type="submission" date="2018-11" db="EMBL/GenBank/DDBJ databases">
        <title>Henneguya salminicola genome and transcriptome.</title>
        <authorList>
            <person name="Yahalomi D."/>
            <person name="Atkinson S.D."/>
            <person name="Neuhof M."/>
            <person name="Chang E.S."/>
            <person name="Philippe H."/>
            <person name="Cartwright P."/>
            <person name="Bartholomew J.L."/>
            <person name="Huchon D."/>
        </authorList>
    </citation>
    <scope>NUCLEOTIDE SEQUENCE</scope>
    <source>
        <strain evidence="1">Hz1</strain>
        <tissue evidence="1">Whole</tissue>
    </source>
</reference>